<reference evidence="1 2" key="1">
    <citation type="submission" date="2018-04" db="EMBL/GenBank/DDBJ databases">
        <title>Denitrifier Microvirgula.</title>
        <authorList>
            <person name="Anderson E."/>
            <person name="Jang J."/>
            <person name="Ishii S."/>
        </authorList>
    </citation>
    <scope>NUCLEOTIDE SEQUENCE [LARGE SCALE GENOMIC DNA]</scope>
    <source>
        <strain evidence="1 2">BE2.4</strain>
    </source>
</reference>
<dbReference type="InterPro" id="IPR011044">
    <property type="entry name" value="Quino_amine_DH_bsu"/>
</dbReference>
<name>A0A2S0P920_9NEIS</name>
<dbReference type="KEGG" id="maer:DAI18_07090"/>
<organism evidence="1 2">
    <name type="scientific">Microvirgula aerodenitrificans</name>
    <dbReference type="NCBI Taxonomy" id="57480"/>
    <lineage>
        <taxon>Bacteria</taxon>
        <taxon>Pseudomonadati</taxon>
        <taxon>Pseudomonadota</taxon>
        <taxon>Betaproteobacteria</taxon>
        <taxon>Neisseriales</taxon>
        <taxon>Aquaspirillaceae</taxon>
        <taxon>Microvirgula</taxon>
    </lineage>
</organism>
<protein>
    <submittedName>
        <fullName evidence="1">Uncharacterized protein</fullName>
    </submittedName>
</protein>
<gene>
    <name evidence="1" type="ORF">DAI18_07090</name>
</gene>
<accession>A0A2S0P920</accession>
<sequence>MPLTTPLMVHIPVASYLPVPADERVLGCLPWPDLKDRTLQGLTDVCLACSPVGQTALLVRLDQAAQAKISDAEGAEVSADVLRQARVHPAAHGWVAAGYHAIAYLVSTHHVYERIRSQGSVSPWLASIPLWSRPPAADFSPHFEPRPQARDGRMFIVSNDEALPARHRVQLFDISAHSIGLPDIPVGGNREVGPAGVRVNVASAKDFLWAPAELSVWVSAGNWVFLCDAIRLERIALPVRVKDGAILADVSRNGRYVALISIDMDIDTGSLLTFYDRTVGRGSLRASRLAFVPSQLSVADDGMLFVGGEQHGYRMNADTCTLATYAYRQTSFGLFRLSADGGFLIRPRLAEEALGMEGDIVLEGRRGSGCIVLPRVSHSRSYLDPWPGGIAFSVLNLLVAVAYQDGRLQVFDLQQTEGRGARVLVETDLPMADKQLLPRLCFEGLDRLHVLFRQCLDDHVYLARTTLYLGGEASC</sequence>
<dbReference type="Proteomes" id="UP000244173">
    <property type="component" value="Chromosome"/>
</dbReference>
<evidence type="ECO:0000313" key="2">
    <source>
        <dbReference type="Proteomes" id="UP000244173"/>
    </source>
</evidence>
<keyword evidence="2" id="KW-1185">Reference proteome</keyword>
<dbReference type="AlphaFoldDB" id="A0A2S0P920"/>
<dbReference type="SUPFAM" id="SSF50969">
    <property type="entry name" value="YVTN repeat-like/Quinoprotein amine dehydrogenase"/>
    <property type="match status" value="1"/>
</dbReference>
<dbReference type="EMBL" id="CP028519">
    <property type="protein sequence ID" value="AVY93835.1"/>
    <property type="molecule type" value="Genomic_DNA"/>
</dbReference>
<evidence type="ECO:0000313" key="1">
    <source>
        <dbReference type="EMBL" id="AVY93835.1"/>
    </source>
</evidence>
<proteinExistence type="predicted"/>